<proteinExistence type="predicted"/>
<gene>
    <name evidence="2" type="ORF">CCAM_LOCUS36380</name>
</gene>
<organism evidence="2 3">
    <name type="scientific">Cuscuta campestris</name>
    <dbReference type="NCBI Taxonomy" id="132261"/>
    <lineage>
        <taxon>Eukaryota</taxon>
        <taxon>Viridiplantae</taxon>
        <taxon>Streptophyta</taxon>
        <taxon>Embryophyta</taxon>
        <taxon>Tracheophyta</taxon>
        <taxon>Spermatophyta</taxon>
        <taxon>Magnoliopsida</taxon>
        <taxon>eudicotyledons</taxon>
        <taxon>Gunneridae</taxon>
        <taxon>Pentapetalae</taxon>
        <taxon>asterids</taxon>
        <taxon>lamiids</taxon>
        <taxon>Solanales</taxon>
        <taxon>Convolvulaceae</taxon>
        <taxon>Cuscuteae</taxon>
        <taxon>Cuscuta</taxon>
        <taxon>Cuscuta subgen. Grammica</taxon>
        <taxon>Cuscuta sect. Cleistogrammica</taxon>
    </lineage>
</organism>
<feature type="compositionally biased region" description="Basic and acidic residues" evidence="1">
    <location>
        <begin position="149"/>
        <end position="163"/>
    </location>
</feature>
<accession>A0A484N3M0</accession>
<reference evidence="2 3" key="1">
    <citation type="submission" date="2018-04" db="EMBL/GenBank/DDBJ databases">
        <authorList>
            <person name="Vogel A."/>
        </authorList>
    </citation>
    <scope>NUCLEOTIDE SEQUENCE [LARGE SCALE GENOMIC DNA]</scope>
</reference>
<feature type="region of interest" description="Disordered" evidence="1">
    <location>
        <begin position="137"/>
        <end position="163"/>
    </location>
</feature>
<keyword evidence="3" id="KW-1185">Reference proteome</keyword>
<dbReference type="EMBL" id="OOIL02005377">
    <property type="protein sequence ID" value="VFQ94604.1"/>
    <property type="molecule type" value="Genomic_DNA"/>
</dbReference>
<evidence type="ECO:0000313" key="2">
    <source>
        <dbReference type="EMBL" id="VFQ94604.1"/>
    </source>
</evidence>
<evidence type="ECO:0000256" key="1">
    <source>
        <dbReference type="SAM" id="MobiDB-lite"/>
    </source>
</evidence>
<sequence>MANEKVVAKNSSKVEAAIGAITGTSSGAPELGETFAALRASEKLVSARSSSASKVEEGLKLKVVAKNSSKAAIGAIARTSFGAPELGKTSAALEDSEKLVSAESSSASEIEDLKLREIETNKALWEIRMRESFAKITRHQPARATDSPHLFREKRAAPVKERL</sequence>
<dbReference type="AlphaFoldDB" id="A0A484N3M0"/>
<dbReference type="Proteomes" id="UP000595140">
    <property type="component" value="Unassembled WGS sequence"/>
</dbReference>
<protein>
    <submittedName>
        <fullName evidence="2">Uncharacterized protein</fullName>
    </submittedName>
</protein>
<evidence type="ECO:0000313" key="3">
    <source>
        <dbReference type="Proteomes" id="UP000595140"/>
    </source>
</evidence>
<name>A0A484N3M0_9ASTE</name>